<dbReference type="InterPro" id="IPR014729">
    <property type="entry name" value="Rossmann-like_a/b/a_fold"/>
</dbReference>
<dbReference type="AlphaFoldDB" id="A0A6J6QPW2"/>
<evidence type="ECO:0000256" key="5">
    <source>
        <dbReference type="ARBA" id="ARBA00022741"/>
    </source>
</evidence>
<dbReference type="InterPro" id="IPR015262">
    <property type="entry name" value="tRNA_Ile_lys_synt_subst-bd"/>
</dbReference>
<dbReference type="SUPFAM" id="SSF52402">
    <property type="entry name" value="Adenine nucleotide alpha hydrolases-like"/>
    <property type="match status" value="1"/>
</dbReference>
<proteinExistence type="inferred from homology"/>
<dbReference type="InterPro" id="IPR012094">
    <property type="entry name" value="tRNA_Ile_lys_synt"/>
</dbReference>
<dbReference type="NCBIfam" id="TIGR02432">
    <property type="entry name" value="lysidine_TilS_N"/>
    <property type="match status" value="1"/>
</dbReference>
<dbReference type="PANTHER" id="PTHR43033:SF1">
    <property type="entry name" value="TRNA(ILE)-LYSIDINE SYNTHASE-RELATED"/>
    <property type="match status" value="1"/>
</dbReference>
<evidence type="ECO:0000313" key="10">
    <source>
        <dbReference type="EMBL" id="CAB4713457.1"/>
    </source>
</evidence>
<comment type="catalytic activity">
    <reaction evidence="7">
        <text>cytidine(34) in tRNA(Ile2) + L-lysine + ATP = lysidine(34) in tRNA(Ile2) + AMP + diphosphate + H(+)</text>
        <dbReference type="Rhea" id="RHEA:43744"/>
        <dbReference type="Rhea" id="RHEA-COMP:10625"/>
        <dbReference type="Rhea" id="RHEA-COMP:10670"/>
        <dbReference type="ChEBI" id="CHEBI:15378"/>
        <dbReference type="ChEBI" id="CHEBI:30616"/>
        <dbReference type="ChEBI" id="CHEBI:32551"/>
        <dbReference type="ChEBI" id="CHEBI:33019"/>
        <dbReference type="ChEBI" id="CHEBI:82748"/>
        <dbReference type="ChEBI" id="CHEBI:83665"/>
        <dbReference type="ChEBI" id="CHEBI:456215"/>
        <dbReference type="EC" id="6.3.4.19"/>
    </reaction>
</comment>
<dbReference type="CDD" id="cd01992">
    <property type="entry name" value="TilS_N"/>
    <property type="match status" value="1"/>
</dbReference>
<gene>
    <name evidence="10" type="ORF">UFOPK2582_01547</name>
</gene>
<evidence type="ECO:0000259" key="8">
    <source>
        <dbReference type="Pfam" id="PF01171"/>
    </source>
</evidence>
<evidence type="ECO:0000256" key="6">
    <source>
        <dbReference type="ARBA" id="ARBA00022840"/>
    </source>
</evidence>
<dbReference type="GO" id="GO:0008033">
    <property type="term" value="P:tRNA processing"/>
    <property type="evidence" value="ECO:0007669"/>
    <property type="project" value="UniProtKB-KW"/>
</dbReference>
<reference evidence="10" key="1">
    <citation type="submission" date="2020-05" db="EMBL/GenBank/DDBJ databases">
        <authorList>
            <person name="Chiriac C."/>
            <person name="Salcher M."/>
            <person name="Ghai R."/>
            <person name="Kavagutti S V."/>
        </authorList>
    </citation>
    <scope>NUCLEOTIDE SEQUENCE</scope>
</reference>
<keyword evidence="4" id="KW-0819">tRNA processing</keyword>
<dbReference type="GO" id="GO:0005737">
    <property type="term" value="C:cytoplasm"/>
    <property type="evidence" value="ECO:0007669"/>
    <property type="project" value="InterPro"/>
</dbReference>
<dbReference type="Pfam" id="PF01171">
    <property type="entry name" value="ATP_bind_3"/>
    <property type="match status" value="1"/>
</dbReference>
<evidence type="ECO:0000256" key="4">
    <source>
        <dbReference type="ARBA" id="ARBA00022694"/>
    </source>
</evidence>
<dbReference type="InterPro" id="IPR012795">
    <property type="entry name" value="tRNA_Ile_lys_synt_N"/>
</dbReference>
<accession>A0A6J6QPW2</accession>
<dbReference type="HAMAP" id="MF_01161">
    <property type="entry name" value="tRNA_Ile_lys_synt"/>
    <property type="match status" value="1"/>
</dbReference>
<feature type="domain" description="tRNA(Ile)-lysidine/2-thiocytidine synthase N-terminal" evidence="8">
    <location>
        <begin position="51"/>
        <end position="207"/>
    </location>
</feature>
<dbReference type="Pfam" id="PF09179">
    <property type="entry name" value="TilS"/>
    <property type="match status" value="1"/>
</dbReference>
<evidence type="ECO:0000256" key="3">
    <source>
        <dbReference type="ARBA" id="ARBA00022598"/>
    </source>
</evidence>
<dbReference type="SUPFAM" id="SSF82829">
    <property type="entry name" value="MesJ substrate recognition domain-like"/>
    <property type="match status" value="1"/>
</dbReference>
<keyword evidence="6" id="KW-0067">ATP-binding</keyword>
<dbReference type="InterPro" id="IPR011063">
    <property type="entry name" value="TilS/TtcA_N"/>
</dbReference>
<protein>
    <recommendedName>
        <fullName evidence="1">tRNA(Ile)-lysidine synthetase</fullName>
        <ecNumber evidence="1">6.3.4.19</ecNumber>
    </recommendedName>
</protein>
<dbReference type="GO" id="GO:0005524">
    <property type="term" value="F:ATP binding"/>
    <property type="evidence" value="ECO:0007669"/>
    <property type="project" value="UniProtKB-KW"/>
</dbReference>
<organism evidence="10">
    <name type="scientific">freshwater metagenome</name>
    <dbReference type="NCBI Taxonomy" id="449393"/>
    <lineage>
        <taxon>unclassified sequences</taxon>
        <taxon>metagenomes</taxon>
        <taxon>ecological metagenomes</taxon>
    </lineage>
</organism>
<dbReference type="PANTHER" id="PTHR43033">
    <property type="entry name" value="TRNA(ILE)-LYSIDINE SYNTHASE-RELATED"/>
    <property type="match status" value="1"/>
</dbReference>
<dbReference type="GO" id="GO:0032267">
    <property type="term" value="F:tRNA(Ile)-lysidine synthase activity"/>
    <property type="evidence" value="ECO:0007669"/>
    <property type="project" value="UniProtKB-EC"/>
</dbReference>
<dbReference type="EC" id="6.3.4.19" evidence="1"/>
<sequence>MAPHGANAVPRFAPVPKFTSDELAEVPLVDELLKRCVFPSEQSGSSRQLNCAVSGGPDSTALLILAVATGAQVTALHVDHGLREGSQEEAQIVAELAQRVGAKFLSLTAVIHQGGDLEARARAARREVLPTDALFGHTADDQAETLLIRLMRGTGPAGLAGMSSQQHPLLGLRRADTELLCAQLGIEPFLDPSNTDPRFVRNRVRHEVLPLLNQVSARDVTPLLCRLAELCADQADLIAALAEPEDPTDAKGLSGLPPAVAAQVIRLWWERTTAIGYPPDAAAIDRILSVASGQSVSCQVGSGWSVMRTAGRLSLQQAARSGTATVQEHE</sequence>
<keyword evidence="5" id="KW-0547">Nucleotide-binding</keyword>
<name>A0A6J6QPW2_9ZZZZ</name>
<evidence type="ECO:0000256" key="2">
    <source>
        <dbReference type="ARBA" id="ARBA00022490"/>
    </source>
</evidence>
<dbReference type="Gene3D" id="3.40.50.620">
    <property type="entry name" value="HUPs"/>
    <property type="match status" value="1"/>
</dbReference>
<evidence type="ECO:0000256" key="7">
    <source>
        <dbReference type="ARBA" id="ARBA00048539"/>
    </source>
</evidence>
<evidence type="ECO:0000259" key="9">
    <source>
        <dbReference type="Pfam" id="PF09179"/>
    </source>
</evidence>
<keyword evidence="2" id="KW-0963">Cytoplasm</keyword>
<feature type="domain" description="tRNA(Ile)-lysidine synthase substrate-binding" evidence="9">
    <location>
        <begin position="251"/>
        <end position="313"/>
    </location>
</feature>
<evidence type="ECO:0000256" key="1">
    <source>
        <dbReference type="ARBA" id="ARBA00013267"/>
    </source>
</evidence>
<keyword evidence="3" id="KW-0436">Ligase</keyword>
<dbReference type="EMBL" id="CAEZXS010000239">
    <property type="protein sequence ID" value="CAB4713457.1"/>
    <property type="molecule type" value="Genomic_DNA"/>
</dbReference>